<name>A0A1S7DTJ9_RIEAN</name>
<dbReference type="RefSeq" id="WP_064969901.1">
    <property type="nucleotide sequence ID" value="NZ_CP011859.1"/>
</dbReference>
<accession>A0A1S7DTJ9</accession>
<proteinExistence type="predicted"/>
<sequence length="81" mass="9422">MDYLKKIDRIVEILSANNRNVEVERIQDLRQAAFTVIELLLSVGYELSRMVKTPVIKNMIGNEVEDLIQYCKRINLLIDEA</sequence>
<evidence type="ECO:0000313" key="2">
    <source>
        <dbReference type="Proteomes" id="UP000189883"/>
    </source>
</evidence>
<dbReference type="AlphaFoldDB" id="A0A1S7DTJ9"/>
<evidence type="ECO:0000313" key="1">
    <source>
        <dbReference type="EMBL" id="AQY22439.1"/>
    </source>
</evidence>
<dbReference type="Proteomes" id="UP000189883">
    <property type="component" value="Chromosome"/>
</dbReference>
<reference evidence="1 2" key="1">
    <citation type="submission" date="2015-06" db="EMBL/GenBank/DDBJ databases">
        <title>R. anatipestifer strain HXb2 is the most virulent strain so far, and the genome sequence would help us uncover the pathogenesis.</title>
        <authorList>
            <person name="Hu Q."/>
            <person name="Qi J."/>
            <person name="Bo H."/>
            <person name="Liu G."/>
            <person name="Tao M."/>
            <person name="Ding Y."/>
            <person name="Xue Y."/>
        </authorList>
    </citation>
    <scope>NUCLEOTIDE SEQUENCE [LARGE SCALE GENOMIC DNA]</scope>
    <source>
        <strain evidence="1 2">HXb2</strain>
    </source>
</reference>
<dbReference type="EMBL" id="CP011859">
    <property type="protein sequence ID" value="AQY22439.1"/>
    <property type="molecule type" value="Genomic_DNA"/>
</dbReference>
<organism evidence="1 2">
    <name type="scientific">Riemerella anatipestifer</name>
    <name type="common">Moraxella anatipestifer</name>
    <dbReference type="NCBI Taxonomy" id="34085"/>
    <lineage>
        <taxon>Bacteria</taxon>
        <taxon>Pseudomonadati</taxon>
        <taxon>Bacteroidota</taxon>
        <taxon>Flavobacteriia</taxon>
        <taxon>Flavobacteriales</taxon>
        <taxon>Weeksellaceae</taxon>
        <taxon>Riemerella</taxon>
    </lineage>
</organism>
<gene>
    <name evidence="1" type="ORF">AB406_1494</name>
</gene>
<protein>
    <submittedName>
        <fullName evidence="1">Uncharacterized protein</fullName>
    </submittedName>
</protein>